<name>A0A7C9P4N9_9PROT</name>
<comment type="caution">
    <text evidence="2">The sequence shown here is derived from an EMBL/GenBank/DDBJ whole genome shotgun (WGS) entry which is preliminary data.</text>
</comment>
<feature type="chain" id="PRO_5028817728" description="Lipoprotein" evidence="1">
    <location>
        <begin position="24"/>
        <end position="109"/>
    </location>
</feature>
<dbReference type="AlphaFoldDB" id="A0A7C9P4N9"/>
<feature type="signal peptide" evidence="1">
    <location>
        <begin position="1"/>
        <end position="23"/>
    </location>
</feature>
<evidence type="ECO:0000313" key="3">
    <source>
        <dbReference type="Proteomes" id="UP000483432"/>
    </source>
</evidence>
<proteinExistence type="predicted"/>
<accession>A0A7C9P4N9</accession>
<keyword evidence="1" id="KW-0732">Signal</keyword>
<dbReference type="EMBL" id="JAAFGW010000069">
    <property type="protein sequence ID" value="NDP47963.1"/>
    <property type="molecule type" value="Genomic_DNA"/>
</dbReference>
<dbReference type="PROSITE" id="PS51257">
    <property type="entry name" value="PROKAR_LIPOPROTEIN"/>
    <property type="match status" value="1"/>
</dbReference>
<dbReference type="Proteomes" id="UP000483432">
    <property type="component" value="Unassembled WGS sequence"/>
</dbReference>
<evidence type="ECO:0000313" key="2">
    <source>
        <dbReference type="EMBL" id="NDP47963.1"/>
    </source>
</evidence>
<evidence type="ECO:0000256" key="1">
    <source>
        <dbReference type="SAM" id="SignalP"/>
    </source>
</evidence>
<gene>
    <name evidence="2" type="ORF">GZ085_06135</name>
</gene>
<protein>
    <recommendedName>
        <fullName evidence="4">Lipoprotein</fullName>
    </recommendedName>
</protein>
<reference evidence="2 3" key="1">
    <citation type="submission" date="2019-09" db="EMBL/GenBank/DDBJ databases">
        <title>H2 Metabolism Revealed by Metagenomic Analysis in Subglacial Sediment of East Antarctica.</title>
        <authorList>
            <person name="Yang Z."/>
            <person name="Zhang Y."/>
            <person name="Lv Y."/>
            <person name="Yan W."/>
            <person name="Xiao X."/>
            <person name="Sun B."/>
            <person name="Ma H."/>
        </authorList>
    </citation>
    <scope>NUCLEOTIDE SEQUENCE [LARGE SCALE GENOMIC DNA]</scope>
    <source>
        <strain evidence="2">Bin2_2</strain>
    </source>
</reference>
<evidence type="ECO:0008006" key="4">
    <source>
        <dbReference type="Google" id="ProtNLM"/>
    </source>
</evidence>
<organism evidence="2 3">
    <name type="scientific">Sulfuriferula multivorans</name>
    <dbReference type="NCBI Taxonomy" id="1559896"/>
    <lineage>
        <taxon>Bacteria</taxon>
        <taxon>Pseudomonadati</taxon>
        <taxon>Pseudomonadota</taxon>
        <taxon>Betaproteobacteria</taxon>
        <taxon>Nitrosomonadales</taxon>
        <taxon>Sulfuricellaceae</taxon>
        <taxon>Sulfuriferula</taxon>
    </lineage>
</organism>
<sequence length="109" mass="11804">MKTNTSTLFLVSLVAALSVGCVATPPTVGDKMIAQSKDTRELGKQWQDGKDLVARGEKIKADGKDIIATGDTKVKEGERLIAEGNKMMSESEMIYKSRFPGQSLDPSKQ</sequence>